<dbReference type="AlphaFoldDB" id="A0A0U9HIA2"/>
<dbReference type="OrthoDB" id="274828at2759"/>
<keyword evidence="4" id="KW-0689">Ribosomal protein</keyword>
<dbReference type="InterPro" id="IPR019368">
    <property type="entry name" value="Ribosomal_mS29"/>
</dbReference>
<gene>
    <name evidence="8" type="ORF">KFL_000540410</name>
</gene>
<organism evidence="8 9">
    <name type="scientific">Klebsormidium nitens</name>
    <name type="common">Green alga</name>
    <name type="synonym">Ulothrix nitens</name>
    <dbReference type="NCBI Taxonomy" id="105231"/>
    <lineage>
        <taxon>Eukaryota</taxon>
        <taxon>Viridiplantae</taxon>
        <taxon>Streptophyta</taxon>
        <taxon>Klebsormidiophyceae</taxon>
        <taxon>Klebsormidiales</taxon>
        <taxon>Klebsormidiaceae</taxon>
        <taxon>Klebsormidium</taxon>
    </lineage>
</organism>
<dbReference type="EMBL" id="DF237003">
    <property type="protein sequence ID" value="GAQ80466.1"/>
    <property type="molecule type" value="Genomic_DNA"/>
</dbReference>
<dbReference type="STRING" id="105231.A0A0U9HIA2"/>
<evidence type="ECO:0000313" key="9">
    <source>
        <dbReference type="Proteomes" id="UP000054558"/>
    </source>
</evidence>
<dbReference type="PANTHER" id="PTHR12810:SF0">
    <property type="entry name" value="SMALL RIBOSOMAL SUBUNIT PROTEIN MS29"/>
    <property type="match status" value="1"/>
</dbReference>
<evidence type="ECO:0000256" key="1">
    <source>
        <dbReference type="ARBA" id="ARBA00004173"/>
    </source>
</evidence>
<evidence type="ECO:0000313" key="8">
    <source>
        <dbReference type="EMBL" id="GAQ80466.1"/>
    </source>
</evidence>
<sequence>MALPSSAQYLVSLARGSSSSQLKERALSALCASTSGSSVSGPNRRHDETRVHCLDDTEQAVPIGASISSKVAEGSAIRAWLARKHILAPANRLARCKNFQSLHLELGSVAQSIGIQTCLPDKTIGSKSFATAAAKGDSDPTFEDFLSGYKSKKDDDGEEEALRQSMAAIKQNLSVSEGAELGPEAVNRFYTLSEEDMRTRLAEGLPRSLEKEFAQQKEKRILVRRQGLDLFEKVKQRVEDRKSYQYRALVLKGPKGSGKSSLLALLVHQCRSAGWLALYVPSGTSWISGWFYGKDEKSGFFDTPVQAEKALKALLAAHGDLLESLPIRVPLSAIGPVFGGTASVDLDTEELATGTPEEGSLKSLVEKGLENEGERAGEMLARLRVELTRVTEVPVLIAIDEYNSWFGTSAYGDVNEENTKTRRIDAGEMRLVHAFGHLDGDLGLKNGVVVAAASGSLGLPADVRDMPGVYKDVRKMVHRFDREETGAILTNYFACGVMINASKRPKDETITTAHFLTGGNGHELRYYGPLFQADRPALPTPEAFQPLLAEGGYTGDDRQPAPRIRNFVQSLSGEF</sequence>
<evidence type="ECO:0000256" key="2">
    <source>
        <dbReference type="ARBA" id="ARBA00009863"/>
    </source>
</evidence>
<evidence type="ECO:0000256" key="7">
    <source>
        <dbReference type="ARBA" id="ARBA00035140"/>
    </source>
</evidence>
<dbReference type="SUPFAM" id="SSF52540">
    <property type="entry name" value="P-loop containing nucleoside triphosphate hydrolases"/>
    <property type="match status" value="1"/>
</dbReference>
<keyword evidence="9" id="KW-1185">Reference proteome</keyword>
<keyword evidence="3" id="KW-0809">Transit peptide</keyword>
<name>A0A0U9HIA2_KLENI</name>
<dbReference type="GO" id="GO:0003735">
    <property type="term" value="F:structural constituent of ribosome"/>
    <property type="evidence" value="ECO:0000318"/>
    <property type="project" value="GO_Central"/>
</dbReference>
<dbReference type="Pfam" id="PF10236">
    <property type="entry name" value="DAP3"/>
    <property type="match status" value="1"/>
</dbReference>
<evidence type="ECO:0000256" key="5">
    <source>
        <dbReference type="ARBA" id="ARBA00023128"/>
    </source>
</evidence>
<dbReference type="Proteomes" id="UP000054558">
    <property type="component" value="Unassembled WGS sequence"/>
</dbReference>
<dbReference type="OMA" id="SAKEWTH"/>
<dbReference type="GO" id="GO:0005763">
    <property type="term" value="C:mitochondrial small ribosomal subunit"/>
    <property type="evidence" value="ECO:0000318"/>
    <property type="project" value="GO_Central"/>
</dbReference>
<keyword evidence="6" id="KW-0687">Ribonucleoprotein</keyword>
<reference evidence="8 9" key="1">
    <citation type="journal article" date="2014" name="Nat. Commun.">
        <title>Klebsormidium flaccidum genome reveals primary factors for plant terrestrial adaptation.</title>
        <authorList>
            <person name="Hori K."/>
            <person name="Maruyama F."/>
            <person name="Fujisawa T."/>
            <person name="Togashi T."/>
            <person name="Yamamoto N."/>
            <person name="Seo M."/>
            <person name="Sato S."/>
            <person name="Yamada T."/>
            <person name="Mori H."/>
            <person name="Tajima N."/>
            <person name="Moriyama T."/>
            <person name="Ikeuchi M."/>
            <person name="Watanabe M."/>
            <person name="Wada H."/>
            <person name="Kobayashi K."/>
            <person name="Saito M."/>
            <person name="Masuda T."/>
            <person name="Sasaki-Sekimoto Y."/>
            <person name="Mashiguchi K."/>
            <person name="Awai K."/>
            <person name="Shimojima M."/>
            <person name="Masuda S."/>
            <person name="Iwai M."/>
            <person name="Nobusawa T."/>
            <person name="Narise T."/>
            <person name="Kondo S."/>
            <person name="Saito H."/>
            <person name="Sato R."/>
            <person name="Murakawa M."/>
            <person name="Ihara Y."/>
            <person name="Oshima-Yamada Y."/>
            <person name="Ohtaka K."/>
            <person name="Satoh M."/>
            <person name="Sonobe K."/>
            <person name="Ishii M."/>
            <person name="Ohtani R."/>
            <person name="Kanamori-Sato M."/>
            <person name="Honoki R."/>
            <person name="Miyazaki D."/>
            <person name="Mochizuki H."/>
            <person name="Umetsu J."/>
            <person name="Higashi K."/>
            <person name="Shibata D."/>
            <person name="Kamiya Y."/>
            <person name="Sato N."/>
            <person name="Nakamura Y."/>
            <person name="Tabata S."/>
            <person name="Ida S."/>
            <person name="Kurokawa K."/>
            <person name="Ohta H."/>
        </authorList>
    </citation>
    <scope>NUCLEOTIDE SEQUENCE [LARGE SCALE GENOMIC DNA]</scope>
    <source>
        <strain evidence="8 9">NIES-2285</strain>
    </source>
</reference>
<evidence type="ECO:0000256" key="4">
    <source>
        <dbReference type="ARBA" id="ARBA00022980"/>
    </source>
</evidence>
<protein>
    <recommendedName>
        <fullName evidence="7">Small ribosomal subunit protein mS29</fullName>
    </recommendedName>
</protein>
<accession>A0A0U9HIA2</accession>
<evidence type="ECO:0000256" key="6">
    <source>
        <dbReference type="ARBA" id="ARBA00023274"/>
    </source>
</evidence>
<evidence type="ECO:0000256" key="3">
    <source>
        <dbReference type="ARBA" id="ARBA00022946"/>
    </source>
</evidence>
<dbReference type="PANTHER" id="PTHR12810">
    <property type="entry name" value="MITOCHONDRIAL 28S RIBOSOMAL PROTEIN S29"/>
    <property type="match status" value="1"/>
</dbReference>
<comment type="subcellular location">
    <subcellularLocation>
        <location evidence="1">Mitochondrion</location>
    </subcellularLocation>
</comment>
<proteinExistence type="inferred from homology"/>
<dbReference type="InterPro" id="IPR027417">
    <property type="entry name" value="P-loop_NTPase"/>
</dbReference>
<keyword evidence="5" id="KW-0496">Mitochondrion</keyword>
<comment type="similarity">
    <text evidence="2">Belongs to the mitochondrion-specific ribosomal protein mS29 family.</text>
</comment>